<dbReference type="InterPro" id="IPR051396">
    <property type="entry name" value="Bact_Antivir_Def_Nuclease"/>
</dbReference>
<accession>A0KP32</accession>
<evidence type="ECO:0000313" key="3">
    <source>
        <dbReference type="Proteomes" id="UP000000756"/>
    </source>
</evidence>
<gene>
    <name evidence="2" type="ordered locus">AHA_3563</name>
</gene>
<protein>
    <recommendedName>
        <fullName evidence="1">Endonuclease GajA/Old nuclease/RecF-like AAA domain-containing protein</fullName>
    </recommendedName>
</protein>
<dbReference type="OrthoDB" id="104167at2"/>
<dbReference type="KEGG" id="aha:AHA_3563"/>
<dbReference type="SUPFAM" id="SSF52540">
    <property type="entry name" value="P-loop containing nucleoside triphosphate hydrolases"/>
    <property type="match status" value="1"/>
</dbReference>
<evidence type="ECO:0000313" key="2">
    <source>
        <dbReference type="EMBL" id="ABK38089.1"/>
    </source>
</evidence>
<organism evidence="2 3">
    <name type="scientific">Aeromonas hydrophila subsp. hydrophila (strain ATCC 7966 / DSM 30187 / BCRC 13018 / CCUG 14551 / JCM 1027 / KCTC 2358 / NCIMB 9240 / NCTC 8049)</name>
    <dbReference type="NCBI Taxonomy" id="380703"/>
    <lineage>
        <taxon>Bacteria</taxon>
        <taxon>Pseudomonadati</taxon>
        <taxon>Pseudomonadota</taxon>
        <taxon>Gammaproteobacteria</taxon>
        <taxon>Aeromonadales</taxon>
        <taxon>Aeromonadaceae</taxon>
        <taxon>Aeromonas</taxon>
    </lineage>
</organism>
<feature type="domain" description="Endonuclease GajA/Old nuclease/RecF-like AAA" evidence="1">
    <location>
        <begin position="84"/>
        <end position="237"/>
    </location>
</feature>
<dbReference type="CDD" id="cd00267">
    <property type="entry name" value="ABC_ATPase"/>
    <property type="match status" value="1"/>
</dbReference>
<dbReference type="InterPro" id="IPR041685">
    <property type="entry name" value="AAA_GajA/Old/RecF-like"/>
</dbReference>
<dbReference type="GeneID" id="4489521"/>
<dbReference type="InterPro" id="IPR027417">
    <property type="entry name" value="P-loop_NTPase"/>
</dbReference>
<dbReference type="EnsemblBacteria" id="ABK38089">
    <property type="protein sequence ID" value="ABK38089"/>
    <property type="gene ID" value="AHA_3563"/>
</dbReference>
<dbReference type="Gene3D" id="3.40.50.300">
    <property type="entry name" value="P-loop containing nucleotide triphosphate hydrolases"/>
    <property type="match status" value="1"/>
</dbReference>
<proteinExistence type="predicted"/>
<dbReference type="HOGENOM" id="CLU_491639_0_0_6"/>
<dbReference type="Pfam" id="PF13175">
    <property type="entry name" value="AAA_15"/>
    <property type="match status" value="1"/>
</dbReference>
<dbReference type="PATRIC" id="fig|380703.7.peg.3550"/>
<sequence length="483" mass="54500">MIRDTLDIGEVRANNLKSINILLGRNGAGKSRFLRAIDQYFMGNSEFNVRYISPERAGVFKRDGNIMTNMESDPNWIGYARRMNQAANFKAASANLLREVETAYLRKLQDNPEIRLDQTKNFRTERLDSINRLLSNLEICQEGSNFVFRNINGEEVQPDQISSGESESVSLAVEMMYFFDNLKEEKFNLLLLDEPDVHLHPDLQARLATFLINLVEGLNEVRRKKVAVILATHSTPLICSLSQSEHTSIGTKEFNSNNVSFVEISNQLKKIAPFFGHPLSLSLSQDVMLILEGEDDERVWQQASRSSQGRLKIFPVIASSVNQQTELEKFTADLIDSLYDEPKAFSLRDGDGVSGPLTNIKSVIRYRLQCYAIENLLLSDQCLSVLGKTWEEFKYTATSWLKENEKHKDSEKIQELIDSPTRLVNTKIKTIRQLICAICGSGKPWEVVVGQSIGSLDISNLPDGDFDLPKLIGRDATLALLGE</sequence>
<dbReference type="EMBL" id="CP000462">
    <property type="protein sequence ID" value="ABK38089.1"/>
    <property type="molecule type" value="Genomic_DNA"/>
</dbReference>
<dbReference type="RefSeq" id="WP_011707305.1">
    <property type="nucleotide sequence ID" value="NC_008570.1"/>
</dbReference>
<dbReference type="Proteomes" id="UP000000756">
    <property type="component" value="Chromosome"/>
</dbReference>
<dbReference type="AlphaFoldDB" id="A0KP32"/>
<name>A0KP32_AERHH</name>
<reference evidence="2 3" key="1">
    <citation type="journal article" date="2006" name="J. Bacteriol.">
        <title>Genome sequence of Aeromonas hydrophila ATCC 7966T: jack of all trades.</title>
        <authorList>
            <person name="Seshadri R."/>
            <person name="Joseph S.W."/>
            <person name="Chopra A.K."/>
            <person name="Sha J."/>
            <person name="Shaw J."/>
            <person name="Graf J."/>
            <person name="Haft D."/>
            <person name="Wu M."/>
            <person name="Ren Q."/>
            <person name="Rosovitz M.J."/>
            <person name="Madupu R."/>
            <person name="Tallon L."/>
            <person name="Kim M."/>
            <person name="Jin S."/>
            <person name="Vuong H."/>
            <person name="Stine O.C."/>
            <person name="Ali A."/>
            <person name="Horneman A.J."/>
            <person name="Heidelberg J.F."/>
        </authorList>
    </citation>
    <scope>NUCLEOTIDE SEQUENCE [LARGE SCALE GENOMIC DNA]</scope>
    <source>
        <strain evidence="3">ATCC 7966 / DSM 30187 / BCRC 13018 / CCUG 14551 / JCM 1027 / KCTC 2358 / NCIMB 9240 / NCTC 8049</strain>
    </source>
</reference>
<keyword evidence="3" id="KW-1185">Reference proteome</keyword>
<evidence type="ECO:0000259" key="1">
    <source>
        <dbReference type="Pfam" id="PF13175"/>
    </source>
</evidence>
<dbReference type="eggNOG" id="ENOG502Z99V">
    <property type="taxonomic scope" value="Bacteria"/>
</dbReference>
<dbReference type="PANTHER" id="PTHR43581:SF2">
    <property type="entry name" value="EXCINUCLEASE ATPASE SUBUNIT"/>
    <property type="match status" value="1"/>
</dbReference>
<dbReference type="PANTHER" id="PTHR43581">
    <property type="entry name" value="ATP/GTP PHOSPHATASE"/>
    <property type="match status" value="1"/>
</dbReference>